<keyword evidence="1" id="KW-0472">Membrane</keyword>
<keyword evidence="3" id="KW-1185">Reference proteome</keyword>
<feature type="transmembrane region" description="Helical" evidence="1">
    <location>
        <begin position="182"/>
        <end position="200"/>
    </location>
</feature>
<proteinExistence type="predicted"/>
<feature type="transmembrane region" description="Helical" evidence="1">
    <location>
        <begin position="74"/>
        <end position="95"/>
    </location>
</feature>
<dbReference type="EMBL" id="JBHLYQ010000087">
    <property type="protein sequence ID" value="MFC0082294.1"/>
    <property type="molecule type" value="Genomic_DNA"/>
</dbReference>
<comment type="caution">
    <text evidence="2">The sequence shown here is derived from an EMBL/GenBank/DDBJ whole genome shotgun (WGS) entry which is preliminary data.</text>
</comment>
<evidence type="ECO:0000313" key="2">
    <source>
        <dbReference type="EMBL" id="MFC0082294.1"/>
    </source>
</evidence>
<feature type="transmembrane region" description="Helical" evidence="1">
    <location>
        <begin position="328"/>
        <end position="351"/>
    </location>
</feature>
<feature type="transmembrane region" description="Helical" evidence="1">
    <location>
        <begin position="386"/>
        <end position="410"/>
    </location>
</feature>
<feature type="transmembrane region" description="Helical" evidence="1">
    <location>
        <begin position="431"/>
        <end position="450"/>
    </location>
</feature>
<feature type="transmembrane region" description="Helical" evidence="1">
    <location>
        <begin position="280"/>
        <end position="307"/>
    </location>
</feature>
<feature type="transmembrane region" description="Helical" evidence="1">
    <location>
        <begin position="206"/>
        <end position="224"/>
    </location>
</feature>
<evidence type="ECO:0000256" key="1">
    <source>
        <dbReference type="SAM" id="Phobius"/>
    </source>
</evidence>
<evidence type="ECO:0000313" key="3">
    <source>
        <dbReference type="Proteomes" id="UP001589788"/>
    </source>
</evidence>
<protein>
    <recommendedName>
        <fullName evidence="4">Glycosyltransferase RgtA/B/C/D-like domain-containing protein</fullName>
    </recommendedName>
</protein>
<accession>A0ABV6C3M0</accession>
<feature type="transmembrane region" description="Helical" evidence="1">
    <location>
        <begin position="107"/>
        <end position="131"/>
    </location>
</feature>
<keyword evidence="1" id="KW-1133">Transmembrane helix</keyword>
<feature type="transmembrane region" description="Helical" evidence="1">
    <location>
        <begin position="231"/>
        <end position="260"/>
    </location>
</feature>
<dbReference type="RefSeq" id="WP_377789839.1">
    <property type="nucleotide sequence ID" value="NZ_JBHLYQ010000087.1"/>
</dbReference>
<reference evidence="2 3" key="1">
    <citation type="submission" date="2024-09" db="EMBL/GenBank/DDBJ databases">
        <authorList>
            <person name="Sun Q."/>
            <person name="Mori K."/>
        </authorList>
    </citation>
    <scope>NUCLEOTIDE SEQUENCE [LARGE SCALE GENOMIC DNA]</scope>
    <source>
        <strain evidence="2 3">JCM 15389</strain>
    </source>
</reference>
<name>A0ABV6C3M0_9ACTN</name>
<evidence type="ECO:0008006" key="4">
    <source>
        <dbReference type="Google" id="ProtNLM"/>
    </source>
</evidence>
<sequence>MTTVEGLREQRQAVVATAVLPGTEGRAQEAGGVGRRGQLAGVSAAHRAVVVVAALSLLGPAFAVWSGILTVPTLGVASAAVTVGSLASLVGATVVRTERGLRRVELLLLAVGLVALAAWAASAVAANPAYGTDEAAYEQYAASLLLRGVDPYGRSLLPALRLFQVPIQYATYTTSGGVVSSLGYPALPVLLIVPFIWLTGGVQSVQVANVTALAVAMVVAFFVLPRRYRTLAVLGVVGLPILFGYAVAGVNVILAVPFLVVVAWRFTETGVGGRLGRRGMVQAVCLGLAVSVQQIAWFVAPFVLVALWAARRREGLDRGDSARVLGRYAGIAAGTFFAVNAWFVAAGPLLWLKGVLGPLVQHAIPYGQGLIDLPVFAGVGGGNLSLYTFGAVALLGGLLACFGMFFGILWRAAFILPSLALFFPTRSLAEYWMTLVLVWVVAVFAAPPSAAFPRGVGAAVGGGWRRWRPVLAVLAFLPGAGLLGAAVASPSPLAMTVVSVRTNGQFQRVWELVVKVVNRSDVPLSPHFATNSIGQMTPFWHRLEGPAVLGPHRSARYLIAAPNVGSMPGITEPFQLDALTSRPETISVTRRITTEPYSAWIYQADVNRILPAGSAATLTVELRSPLGGLVRRAGVRIELGQIIYGQSQLIPAEASIDGAPEGQSPVERTTGPDGKATFRVVDSSPQGRPVYFQAWVVSKAGYPFGYSEIVDVLWSGK</sequence>
<organism evidence="2 3">
    <name type="scientific">Aciditerrimonas ferrireducens</name>
    <dbReference type="NCBI Taxonomy" id="667306"/>
    <lineage>
        <taxon>Bacteria</taxon>
        <taxon>Bacillati</taxon>
        <taxon>Actinomycetota</taxon>
        <taxon>Acidimicrobiia</taxon>
        <taxon>Acidimicrobiales</taxon>
        <taxon>Acidimicrobiaceae</taxon>
        <taxon>Aciditerrimonas</taxon>
    </lineage>
</organism>
<feature type="transmembrane region" description="Helical" evidence="1">
    <location>
        <begin position="470"/>
        <end position="488"/>
    </location>
</feature>
<dbReference type="Proteomes" id="UP001589788">
    <property type="component" value="Unassembled WGS sequence"/>
</dbReference>
<feature type="transmembrane region" description="Helical" evidence="1">
    <location>
        <begin position="48"/>
        <end position="68"/>
    </location>
</feature>
<feature type="transmembrane region" description="Helical" evidence="1">
    <location>
        <begin position="151"/>
        <end position="170"/>
    </location>
</feature>
<gene>
    <name evidence="2" type="ORF">ACFFRE_09080</name>
</gene>
<keyword evidence="1" id="KW-0812">Transmembrane</keyword>